<dbReference type="Proteomes" id="UP000695562">
    <property type="component" value="Unassembled WGS sequence"/>
</dbReference>
<keyword evidence="2 5" id="KW-0812">Transmembrane</keyword>
<dbReference type="EMBL" id="AJWJ01000804">
    <property type="protein sequence ID" value="KAF2068896.1"/>
    <property type="molecule type" value="Genomic_DNA"/>
</dbReference>
<evidence type="ECO:0000256" key="5">
    <source>
        <dbReference type="SAM" id="Phobius"/>
    </source>
</evidence>
<dbReference type="Pfam" id="PF13886">
    <property type="entry name" value="TM7S3_TM198"/>
    <property type="match status" value="1"/>
</dbReference>
<evidence type="ECO:0000313" key="7">
    <source>
        <dbReference type="EMBL" id="KAF2068896.1"/>
    </source>
</evidence>
<feature type="transmembrane region" description="Helical" evidence="5">
    <location>
        <begin position="172"/>
        <end position="194"/>
    </location>
</feature>
<keyword evidence="4 5" id="KW-0472">Membrane</keyword>
<sequence>MDHYLGLLFLLSGAGLFTFGFRFQEWTISLFGSSTGAFVLYNLYANNYIHLSQTMLIVCSVITSVLCSLLFLHFRKLAIGLLSIITSFSLINLMSPGLSHFIPQILNYVVLIIVPTMYICVPEAGMLISTSFYGAWVFVNGIDSFIGAGFPNTLAVLFDTHWDAKVSDSSSAFLESILVCFILFMSLLLQVFVVSRLFRSKQERQASLLNMETTTTNDYEEDYNTDICTSCPCHKKQLNEIIINIGGSDSSDNQLVGDNETPFIDPTLQQQEQKVYEKEKKGQCTESSKPFLS</sequence>
<feature type="domain" description="TM7S3/TM198-like" evidence="6">
    <location>
        <begin position="7"/>
        <end position="190"/>
    </location>
</feature>
<protein>
    <recommendedName>
        <fullName evidence="6">TM7S3/TM198-like domain-containing protein</fullName>
    </recommendedName>
</protein>
<proteinExistence type="predicted"/>
<dbReference type="OrthoDB" id="21165at2759"/>
<reference evidence="7" key="1">
    <citation type="submission" date="2020-01" db="EMBL/GenBank/DDBJ databases">
        <title>Development of genomics and gene disruption for Polysphondylium violaceum indicates a role for the polyketide synthase stlB in stalk morphogenesis.</title>
        <authorList>
            <person name="Narita B."/>
            <person name="Kawabe Y."/>
            <person name="Kin K."/>
            <person name="Saito T."/>
            <person name="Gibbs R."/>
            <person name="Kuspa A."/>
            <person name="Muzny D."/>
            <person name="Queller D."/>
            <person name="Richards S."/>
            <person name="Strassman J."/>
            <person name="Sucgang R."/>
            <person name="Worley K."/>
            <person name="Schaap P."/>
        </authorList>
    </citation>
    <scope>NUCLEOTIDE SEQUENCE</scope>
    <source>
        <strain evidence="7">QSvi11</strain>
    </source>
</reference>
<gene>
    <name evidence="7" type="ORF">CYY_009780</name>
</gene>
<evidence type="ECO:0000256" key="4">
    <source>
        <dbReference type="ARBA" id="ARBA00023136"/>
    </source>
</evidence>
<dbReference type="InterPro" id="IPR025256">
    <property type="entry name" value="TM7S3/TM198-like_dom"/>
</dbReference>
<evidence type="ECO:0000256" key="1">
    <source>
        <dbReference type="ARBA" id="ARBA00004141"/>
    </source>
</evidence>
<feature type="transmembrane region" description="Helical" evidence="5">
    <location>
        <begin position="77"/>
        <end position="95"/>
    </location>
</feature>
<evidence type="ECO:0000313" key="8">
    <source>
        <dbReference type="Proteomes" id="UP000695562"/>
    </source>
</evidence>
<feature type="transmembrane region" description="Helical" evidence="5">
    <location>
        <begin position="48"/>
        <end position="72"/>
    </location>
</feature>
<feature type="transmembrane region" description="Helical" evidence="5">
    <location>
        <begin position="101"/>
        <end position="121"/>
    </location>
</feature>
<name>A0A8J4UP95_9MYCE</name>
<comment type="caution">
    <text evidence="7">The sequence shown here is derived from an EMBL/GenBank/DDBJ whole genome shotgun (WGS) entry which is preliminary data.</text>
</comment>
<keyword evidence="3 5" id="KW-1133">Transmembrane helix</keyword>
<evidence type="ECO:0000256" key="3">
    <source>
        <dbReference type="ARBA" id="ARBA00022989"/>
    </source>
</evidence>
<dbReference type="GO" id="GO:0016020">
    <property type="term" value="C:membrane"/>
    <property type="evidence" value="ECO:0007669"/>
    <property type="project" value="UniProtKB-SubCell"/>
</dbReference>
<organism evidence="7 8">
    <name type="scientific">Polysphondylium violaceum</name>
    <dbReference type="NCBI Taxonomy" id="133409"/>
    <lineage>
        <taxon>Eukaryota</taxon>
        <taxon>Amoebozoa</taxon>
        <taxon>Evosea</taxon>
        <taxon>Eumycetozoa</taxon>
        <taxon>Dictyostelia</taxon>
        <taxon>Dictyosteliales</taxon>
        <taxon>Dictyosteliaceae</taxon>
        <taxon>Polysphondylium</taxon>
    </lineage>
</organism>
<comment type="subcellular location">
    <subcellularLocation>
        <location evidence="1">Membrane</location>
        <topology evidence="1">Multi-pass membrane protein</topology>
    </subcellularLocation>
</comment>
<accession>A0A8J4UP95</accession>
<feature type="transmembrane region" description="Helical" evidence="5">
    <location>
        <begin position="133"/>
        <end position="152"/>
    </location>
</feature>
<dbReference type="AlphaFoldDB" id="A0A8J4UP95"/>
<keyword evidence="8" id="KW-1185">Reference proteome</keyword>
<evidence type="ECO:0000256" key="2">
    <source>
        <dbReference type="ARBA" id="ARBA00022692"/>
    </source>
</evidence>
<evidence type="ECO:0000259" key="6">
    <source>
        <dbReference type="Pfam" id="PF13886"/>
    </source>
</evidence>